<feature type="compositionally biased region" description="Basic and acidic residues" evidence="1">
    <location>
        <begin position="539"/>
        <end position="548"/>
    </location>
</feature>
<protein>
    <recommendedName>
        <fullName evidence="6">Chromatin assembly factor 1 subunit p150 C-terminal domain-containing protein</fullName>
    </recommendedName>
</protein>
<evidence type="ECO:0000259" key="3">
    <source>
        <dbReference type="Pfam" id="PF21796"/>
    </source>
</evidence>
<dbReference type="Gramene" id="OGLUM07G08950.6">
    <property type="protein sequence ID" value="OGLUM07G08950.6"/>
    <property type="gene ID" value="OGLUM07G08950"/>
</dbReference>
<feature type="region of interest" description="Disordered" evidence="1">
    <location>
        <begin position="515"/>
        <end position="548"/>
    </location>
</feature>
<evidence type="ECO:0000259" key="2">
    <source>
        <dbReference type="Pfam" id="PF12253"/>
    </source>
</evidence>
<dbReference type="PANTHER" id="PTHR15272:SF7">
    <property type="entry name" value="OS07G0273301 PROTEIN"/>
    <property type="match status" value="1"/>
</dbReference>
<reference evidence="4" key="2">
    <citation type="submission" date="2018-05" db="EMBL/GenBank/DDBJ databases">
        <title>OgluRS3 (Oryza glumaepatula Reference Sequence Version 3).</title>
        <authorList>
            <person name="Zhang J."/>
            <person name="Kudrna D."/>
            <person name="Lee S."/>
            <person name="Talag J."/>
            <person name="Welchert J."/>
            <person name="Wing R.A."/>
        </authorList>
    </citation>
    <scope>NUCLEOTIDE SEQUENCE [LARGE SCALE GENOMIC DNA]</scope>
</reference>
<feature type="domain" description="Chromatin assembly factor 1 subunit Cac1-like C-terminal" evidence="3">
    <location>
        <begin position="449"/>
        <end position="499"/>
    </location>
</feature>
<dbReference type="GO" id="GO:0033186">
    <property type="term" value="C:CAF-1 complex"/>
    <property type="evidence" value="ECO:0007669"/>
    <property type="project" value="TreeGrafter"/>
</dbReference>
<evidence type="ECO:0008006" key="6">
    <source>
        <dbReference type="Google" id="ProtNLM"/>
    </source>
</evidence>
<evidence type="ECO:0000313" key="5">
    <source>
        <dbReference type="Proteomes" id="UP000026961"/>
    </source>
</evidence>
<evidence type="ECO:0000256" key="1">
    <source>
        <dbReference type="SAM" id="MobiDB-lite"/>
    </source>
</evidence>
<reference evidence="4" key="1">
    <citation type="submission" date="2015-04" db="UniProtKB">
        <authorList>
            <consortium name="EnsemblPlants"/>
        </authorList>
    </citation>
    <scope>IDENTIFICATION</scope>
</reference>
<dbReference type="GO" id="GO:0006334">
    <property type="term" value="P:nucleosome assembly"/>
    <property type="evidence" value="ECO:0007669"/>
    <property type="project" value="TreeGrafter"/>
</dbReference>
<feature type="compositionally biased region" description="Basic and acidic residues" evidence="1">
    <location>
        <begin position="52"/>
        <end position="105"/>
    </location>
</feature>
<dbReference type="InterPro" id="IPR048800">
    <property type="entry name" value="Cac1-like_C"/>
</dbReference>
<dbReference type="GO" id="GO:0005634">
    <property type="term" value="C:nucleus"/>
    <property type="evidence" value="ECO:0007669"/>
    <property type="project" value="TreeGrafter"/>
</dbReference>
<dbReference type="Pfam" id="PF21796">
    <property type="entry name" value="Cac1_C"/>
    <property type="match status" value="1"/>
</dbReference>
<dbReference type="Pfam" id="PF12253">
    <property type="entry name" value="CAF1A_dimeriz"/>
    <property type="match status" value="1"/>
</dbReference>
<proteinExistence type="predicted"/>
<evidence type="ECO:0000313" key="4">
    <source>
        <dbReference type="EnsemblPlants" id="OGLUM07G08950.6"/>
    </source>
</evidence>
<dbReference type="Proteomes" id="UP000026961">
    <property type="component" value="Chromosome 7"/>
</dbReference>
<accession>A0A0E0AI11</accession>
<keyword evidence="5" id="KW-1185">Reference proteome</keyword>
<sequence>MTLWDKTRDLKLLPSQLRGSLQIRRTARKLIHERILAISGTPKVHVNQKNTGSEKELKHIKEKAEKEAKRAEREKAEQKKRSKKHQEEVEREQKRRERQQAELKRQASIQKQANFMQHFLRGKKGGNMESLGNHHSMRSPHPNVFSKIEDSSATSAMDCTLSEENQLRSDEIWKLQIARWRKLYHQKELCRWGDRKNPKIELFKELKLQKCPATAPSEYVSTPSKEQSSQMEHQGSLNFSKLLDQSYDENADTSKTTNANTSSSVWLVKKLLQFDKSHRPAYYGTWTKKSSTVSARHPFKVDPLLDYDVDSDEEWEEGVQFEPLSGKLDDTCRLLSIPRVAIEELDVVLQQQKALHSFTEHALKKDRPLVIYNLDHGKAYLLDAEAITGILKVEQLCLQALCMKEYLGAPIIDVPVDFNFPIKDLEIGRLNKKGPSTPVASKSISGSDLPEFVKIISSCPYGIGKLVESLRVQFPCVPKLQLKNKIREIADFTNNRWQVKKDILDWCGLSLPPDRGIQQMQPDESGDSVQPSPQPGAKLEIHKHQIDA</sequence>
<feature type="compositionally biased region" description="Polar residues" evidence="1">
    <location>
        <begin position="518"/>
        <end position="531"/>
    </location>
</feature>
<feature type="domain" description="Chromatin assembly factor 1 subunit A dimerization" evidence="2">
    <location>
        <begin position="270"/>
        <end position="318"/>
    </location>
</feature>
<dbReference type="PANTHER" id="PTHR15272">
    <property type="entry name" value="CHROMATIN ASSEMBLY FACTOR 1 SUBUNIT A CAF-1 SUBUNIT A"/>
    <property type="match status" value="1"/>
</dbReference>
<organism evidence="4">
    <name type="scientific">Oryza glumipatula</name>
    <dbReference type="NCBI Taxonomy" id="40148"/>
    <lineage>
        <taxon>Eukaryota</taxon>
        <taxon>Viridiplantae</taxon>
        <taxon>Streptophyta</taxon>
        <taxon>Embryophyta</taxon>
        <taxon>Tracheophyta</taxon>
        <taxon>Spermatophyta</taxon>
        <taxon>Magnoliopsida</taxon>
        <taxon>Liliopsida</taxon>
        <taxon>Poales</taxon>
        <taxon>Poaceae</taxon>
        <taxon>BOP clade</taxon>
        <taxon>Oryzoideae</taxon>
        <taxon>Oryzeae</taxon>
        <taxon>Oryzinae</taxon>
        <taxon>Oryza</taxon>
    </lineage>
</organism>
<feature type="region of interest" description="Disordered" evidence="1">
    <location>
        <begin position="46"/>
        <end position="107"/>
    </location>
</feature>
<dbReference type="EnsemblPlants" id="OGLUM07G08950.6">
    <property type="protein sequence ID" value="OGLUM07G08950.6"/>
    <property type="gene ID" value="OGLUM07G08950"/>
</dbReference>
<dbReference type="AlphaFoldDB" id="A0A0E0AI11"/>
<dbReference type="InterPro" id="IPR022043">
    <property type="entry name" value="CAF1A_DD"/>
</dbReference>
<name>A0A0E0AI11_9ORYZ</name>